<dbReference type="GO" id="GO:0032259">
    <property type="term" value="P:methylation"/>
    <property type="evidence" value="ECO:0007669"/>
    <property type="project" value="UniProtKB-KW"/>
</dbReference>
<keyword evidence="1" id="KW-0489">Methyltransferase</keyword>
<evidence type="ECO:0000313" key="1">
    <source>
        <dbReference type="EMBL" id="RCJ39043.1"/>
    </source>
</evidence>
<name>A0A367RTK2_9NOSO</name>
<dbReference type="Proteomes" id="UP000252107">
    <property type="component" value="Unassembled WGS sequence"/>
</dbReference>
<evidence type="ECO:0000313" key="2">
    <source>
        <dbReference type="Proteomes" id="UP000252107"/>
    </source>
</evidence>
<dbReference type="AlphaFoldDB" id="A0A367RTK2"/>
<dbReference type="EMBL" id="LXQD01000086">
    <property type="protein sequence ID" value="RCJ39043.1"/>
    <property type="molecule type" value="Genomic_DNA"/>
</dbReference>
<sequence>MTSQDARQYAAATERNREPILEILLNVLPHSGTILEIASGTGEHAVYFADKFKDCGWLPTDVNPQARASIVAWTKHYGCKNVYPPLELDATESVWIVENQTATGLLNNSPIVAIININMIHISPWSACLGLMAGAGRILPVGGVLYLYGPFKVDGEHTAASNVAFDEYLRAQNREWEVRNLDDVIAAAKAEHLTLKQTYQMSANNLSVVFERTAKKI</sequence>
<proteinExistence type="predicted"/>
<reference evidence="1" key="1">
    <citation type="submission" date="2016-04" db="EMBL/GenBank/DDBJ databases">
        <authorList>
            <person name="Tabuchi Yagui T.R."/>
        </authorList>
    </citation>
    <scope>NUCLEOTIDE SEQUENCE [LARGE SCALE GENOMIC DNA]</scope>
    <source>
        <strain evidence="1">NIES-26</strain>
    </source>
</reference>
<protein>
    <submittedName>
        <fullName evidence="1">SAM-dependent methyltransferase</fullName>
    </submittedName>
</protein>
<dbReference type="InterPro" id="IPR029063">
    <property type="entry name" value="SAM-dependent_MTases_sf"/>
</dbReference>
<dbReference type="Pfam" id="PF06080">
    <property type="entry name" value="DUF938"/>
    <property type="match status" value="1"/>
</dbReference>
<dbReference type="PANTHER" id="PTHR20974">
    <property type="entry name" value="UPF0585 PROTEIN CG18661"/>
    <property type="match status" value="1"/>
</dbReference>
<organism evidence="1 2">
    <name type="scientific">Nostoc minutum NIES-26</name>
    <dbReference type="NCBI Taxonomy" id="1844469"/>
    <lineage>
        <taxon>Bacteria</taxon>
        <taxon>Bacillati</taxon>
        <taxon>Cyanobacteriota</taxon>
        <taxon>Cyanophyceae</taxon>
        <taxon>Nostocales</taxon>
        <taxon>Nostocaceae</taxon>
        <taxon>Nostoc</taxon>
    </lineage>
</organism>
<accession>A0A367RTK2</accession>
<dbReference type="SUPFAM" id="SSF53335">
    <property type="entry name" value="S-adenosyl-L-methionine-dependent methyltransferases"/>
    <property type="match status" value="1"/>
</dbReference>
<keyword evidence="2" id="KW-1185">Reference proteome</keyword>
<comment type="caution">
    <text evidence="1">The sequence shown here is derived from an EMBL/GenBank/DDBJ whole genome shotgun (WGS) entry which is preliminary data.</text>
</comment>
<gene>
    <name evidence="1" type="ORF">A6770_39320</name>
</gene>
<keyword evidence="1" id="KW-0808">Transferase</keyword>
<dbReference type="Gene3D" id="3.40.50.150">
    <property type="entry name" value="Vaccinia Virus protein VP39"/>
    <property type="match status" value="1"/>
</dbReference>
<dbReference type="GO" id="GO:0008168">
    <property type="term" value="F:methyltransferase activity"/>
    <property type="evidence" value="ECO:0007669"/>
    <property type="project" value="UniProtKB-KW"/>
</dbReference>
<dbReference type="PANTHER" id="PTHR20974:SF0">
    <property type="entry name" value="UPF0585 PROTEIN CG18661"/>
    <property type="match status" value="1"/>
</dbReference>
<dbReference type="InterPro" id="IPR010342">
    <property type="entry name" value="DUF938"/>
</dbReference>